<gene>
    <name evidence="2" type="ORF">GCM10007160_42110</name>
</gene>
<keyword evidence="1" id="KW-1133">Transmembrane helix</keyword>
<keyword evidence="1" id="KW-0812">Transmembrane</keyword>
<dbReference type="Proteomes" id="UP000653056">
    <property type="component" value="Unassembled WGS sequence"/>
</dbReference>
<evidence type="ECO:0000313" key="2">
    <source>
        <dbReference type="EMBL" id="GGY10484.1"/>
    </source>
</evidence>
<keyword evidence="3" id="KW-1185">Reference proteome</keyword>
<evidence type="ECO:0000313" key="3">
    <source>
        <dbReference type="Proteomes" id="UP000653056"/>
    </source>
</evidence>
<dbReference type="RefSeq" id="WP_189472804.1">
    <property type="nucleotide sequence ID" value="NZ_BMXS01000039.1"/>
</dbReference>
<evidence type="ECO:0000256" key="1">
    <source>
        <dbReference type="SAM" id="Phobius"/>
    </source>
</evidence>
<keyword evidence="1" id="KW-0472">Membrane</keyword>
<feature type="transmembrane region" description="Helical" evidence="1">
    <location>
        <begin position="12"/>
        <end position="32"/>
    </location>
</feature>
<reference evidence="3" key="1">
    <citation type="journal article" date="2019" name="Int. J. Syst. Evol. Microbiol.">
        <title>The Global Catalogue of Microorganisms (GCM) 10K type strain sequencing project: providing services to taxonomists for standard genome sequencing and annotation.</title>
        <authorList>
            <consortium name="The Broad Institute Genomics Platform"/>
            <consortium name="The Broad Institute Genome Sequencing Center for Infectious Disease"/>
            <person name="Wu L."/>
            <person name="Ma J."/>
        </authorList>
    </citation>
    <scope>NUCLEOTIDE SEQUENCE [LARGE SCALE GENOMIC DNA]</scope>
    <source>
        <strain evidence="3">KCTC 22228</strain>
    </source>
</reference>
<proteinExistence type="predicted"/>
<dbReference type="EMBL" id="BMXS01000039">
    <property type="protein sequence ID" value="GGY10484.1"/>
    <property type="molecule type" value="Genomic_DNA"/>
</dbReference>
<sequence length="203" mass="23333">MEDWGKDEWSLLLSAMGAVFGALTLIVSILIYKASRSRKLSISSRVELVENEVVARVKVMNLGQARAVVENVGLSLSVWDDRPRLKVKGVLRFLRYLEFLADHEEQMKYVSDSAIVGTHPEYPVSLSEYQPLTVNISLDRMMENFFSRREIIGSKLSFAFLLLTLRCEVVITTGTIGKLAHREIRLYLWQKYKDDRRLFCVDV</sequence>
<comment type="caution">
    <text evidence="2">The sequence shown here is derived from an EMBL/GenBank/DDBJ whole genome shotgun (WGS) entry which is preliminary data.</text>
</comment>
<organism evidence="2 3">
    <name type="scientific">Litchfieldella qijiaojingensis</name>
    <dbReference type="NCBI Taxonomy" id="980347"/>
    <lineage>
        <taxon>Bacteria</taxon>
        <taxon>Pseudomonadati</taxon>
        <taxon>Pseudomonadota</taxon>
        <taxon>Gammaproteobacteria</taxon>
        <taxon>Oceanospirillales</taxon>
        <taxon>Halomonadaceae</taxon>
        <taxon>Litchfieldella</taxon>
    </lineage>
</organism>
<name>A0ABQ2ZAQ8_9GAMM</name>
<protein>
    <submittedName>
        <fullName evidence="2">Uncharacterized protein</fullName>
    </submittedName>
</protein>
<accession>A0ABQ2ZAQ8</accession>